<keyword evidence="2" id="KW-1185">Reference proteome</keyword>
<gene>
    <name evidence="1" type="ORF">Pcinc_027087</name>
</gene>
<accession>A0AAE1F6R9</accession>
<reference evidence="1" key="1">
    <citation type="submission" date="2023-10" db="EMBL/GenBank/DDBJ databases">
        <title>Genome assemblies of two species of porcelain crab, Petrolisthes cinctipes and Petrolisthes manimaculis (Anomura: Porcellanidae).</title>
        <authorList>
            <person name="Angst P."/>
        </authorList>
    </citation>
    <scope>NUCLEOTIDE SEQUENCE</scope>
    <source>
        <strain evidence="1">PB745_01</strain>
        <tissue evidence="1">Gill</tissue>
    </source>
</reference>
<protein>
    <submittedName>
        <fullName evidence="1">Uncharacterized protein</fullName>
    </submittedName>
</protein>
<organism evidence="1 2">
    <name type="scientific">Petrolisthes cinctipes</name>
    <name type="common">Flat porcelain crab</name>
    <dbReference type="NCBI Taxonomy" id="88211"/>
    <lineage>
        <taxon>Eukaryota</taxon>
        <taxon>Metazoa</taxon>
        <taxon>Ecdysozoa</taxon>
        <taxon>Arthropoda</taxon>
        <taxon>Crustacea</taxon>
        <taxon>Multicrustacea</taxon>
        <taxon>Malacostraca</taxon>
        <taxon>Eumalacostraca</taxon>
        <taxon>Eucarida</taxon>
        <taxon>Decapoda</taxon>
        <taxon>Pleocyemata</taxon>
        <taxon>Anomura</taxon>
        <taxon>Galatheoidea</taxon>
        <taxon>Porcellanidae</taxon>
        <taxon>Petrolisthes</taxon>
    </lineage>
</organism>
<evidence type="ECO:0000313" key="2">
    <source>
        <dbReference type="Proteomes" id="UP001286313"/>
    </source>
</evidence>
<sequence>MGTSIAAAWVVSVSAIPGTGIVFSSLMIQDIAHQTTAVAFLTQPVPHKLSLPAACSVVPASRMRVEKINVKSPRVAGRGETVVAVPSNVNPRTNAHRLRDSVSMTKDPVKTALLSVMVVLDTGVRDAVCPRLVVYKHGGHARDTEAPANLTSVHKTREKFFMAAQGTVAVNVVPSVVNLENLVTSSRASALMTRDPASMEQSTDTAALGTDVRDAVSPRVVQHKLYRCVGVWEAHARKTPVRRVSVRFPKGVPGTVVVIVVSNVVNPNFPAVLPRGFASTIKDLALMELWTGEAALAMLARDAACLSVVCLTEKVTSMDRFVTTAVRPYSVPGEFGYTLQYIPTHNVSIK</sequence>
<dbReference type="Proteomes" id="UP001286313">
    <property type="component" value="Unassembled WGS sequence"/>
</dbReference>
<name>A0AAE1F6R9_PETCI</name>
<dbReference type="AlphaFoldDB" id="A0AAE1F6R9"/>
<dbReference type="EMBL" id="JAWQEG010003197">
    <property type="protein sequence ID" value="KAK3867453.1"/>
    <property type="molecule type" value="Genomic_DNA"/>
</dbReference>
<comment type="caution">
    <text evidence="1">The sequence shown here is derived from an EMBL/GenBank/DDBJ whole genome shotgun (WGS) entry which is preliminary data.</text>
</comment>
<evidence type="ECO:0000313" key="1">
    <source>
        <dbReference type="EMBL" id="KAK3867453.1"/>
    </source>
</evidence>
<proteinExistence type="predicted"/>